<dbReference type="SUPFAM" id="SSF53448">
    <property type="entry name" value="Nucleotide-diphospho-sugar transferases"/>
    <property type="match status" value="1"/>
</dbReference>
<dbReference type="GO" id="GO:0016757">
    <property type="term" value="F:glycosyltransferase activity"/>
    <property type="evidence" value="ECO:0007669"/>
    <property type="project" value="UniProtKB-KW"/>
</dbReference>
<evidence type="ECO:0008006" key="8">
    <source>
        <dbReference type="Google" id="ProtNLM"/>
    </source>
</evidence>
<protein>
    <recommendedName>
        <fullName evidence="8">Glycosyltransferase 2-like domain-containing protein</fullName>
    </recommendedName>
</protein>
<comment type="pathway">
    <text evidence="1">Cell wall biogenesis; cell wall polysaccharide biosynthesis.</text>
</comment>
<keyword evidence="4" id="KW-0808">Transferase</keyword>
<feature type="region of interest" description="Disordered" evidence="5">
    <location>
        <begin position="1"/>
        <end position="31"/>
    </location>
</feature>
<evidence type="ECO:0000256" key="5">
    <source>
        <dbReference type="SAM" id="MobiDB-lite"/>
    </source>
</evidence>
<comment type="similarity">
    <text evidence="2">Belongs to the glycosyltransferase 2 family.</text>
</comment>
<organism evidence="6 7">
    <name type="scientific">Gordonia insulae</name>
    <dbReference type="NCBI Taxonomy" id="2420509"/>
    <lineage>
        <taxon>Bacteria</taxon>
        <taxon>Bacillati</taxon>
        <taxon>Actinomycetota</taxon>
        <taxon>Actinomycetes</taxon>
        <taxon>Mycobacteriales</taxon>
        <taxon>Gordoniaceae</taxon>
        <taxon>Gordonia</taxon>
    </lineage>
</organism>
<keyword evidence="7" id="KW-1185">Reference proteome</keyword>
<sequence>MTTGRNASTDRDERPSTGDTEDRGDSPSFGMAITTVGRWDSICRLLGDLAAQTVRPAMVSIAYDDNVDAVEGLKKVHDLYSDILTIRTVVKRGGSTAGHNTAAAQFTDDIDWIYLLTDNCRLEHDFLERLSAHCTPTASVCAARLIDADGDRNTLPPADAEFTRRNAWSVVVPSMAIRRKDYVTVGGFDSTIGSGADSPWQSGDETDLVLRLAELDDFSIRWAPDIVVRGHTDFTHLTPAERRRKLRNYGRGTGFIYRRWGYPVLDKLRLLAGAATLPLRKRRKFRAGDGAALLIGRTEGLLGRKLSRDRDHRAVLR</sequence>
<dbReference type="PANTHER" id="PTHR43179">
    <property type="entry name" value="RHAMNOSYLTRANSFERASE WBBL"/>
    <property type="match status" value="1"/>
</dbReference>
<evidence type="ECO:0000256" key="4">
    <source>
        <dbReference type="ARBA" id="ARBA00022679"/>
    </source>
</evidence>
<accession>A0A3G8JVC8</accession>
<gene>
    <name evidence="6" type="ORF">D7316_04733</name>
</gene>
<dbReference type="Proteomes" id="UP000271469">
    <property type="component" value="Chromosome"/>
</dbReference>
<dbReference type="EMBL" id="CP033972">
    <property type="protein sequence ID" value="AZG48120.1"/>
    <property type="molecule type" value="Genomic_DNA"/>
</dbReference>
<evidence type="ECO:0000256" key="2">
    <source>
        <dbReference type="ARBA" id="ARBA00006739"/>
    </source>
</evidence>
<evidence type="ECO:0000313" key="6">
    <source>
        <dbReference type="EMBL" id="AZG48120.1"/>
    </source>
</evidence>
<feature type="compositionally biased region" description="Basic and acidic residues" evidence="5">
    <location>
        <begin position="8"/>
        <end position="25"/>
    </location>
</feature>
<evidence type="ECO:0000256" key="3">
    <source>
        <dbReference type="ARBA" id="ARBA00022676"/>
    </source>
</evidence>
<keyword evidence="3" id="KW-0328">Glycosyltransferase</keyword>
<reference evidence="6 7" key="1">
    <citation type="submission" date="2018-11" db="EMBL/GenBank/DDBJ databases">
        <title>Gordonia insulae sp. nov., isolated from an island soil.</title>
        <authorList>
            <person name="Kim Y.S."/>
            <person name="Kim S.B."/>
        </authorList>
    </citation>
    <scope>NUCLEOTIDE SEQUENCE [LARGE SCALE GENOMIC DNA]</scope>
    <source>
        <strain evidence="6 7">MMS17-SY073</strain>
    </source>
</reference>
<dbReference type="RefSeq" id="WP_124710384.1">
    <property type="nucleotide sequence ID" value="NZ_CP033972.1"/>
</dbReference>
<dbReference type="Gene3D" id="3.90.550.10">
    <property type="entry name" value="Spore Coat Polysaccharide Biosynthesis Protein SpsA, Chain A"/>
    <property type="match status" value="1"/>
</dbReference>
<evidence type="ECO:0000256" key="1">
    <source>
        <dbReference type="ARBA" id="ARBA00004776"/>
    </source>
</evidence>
<dbReference type="KEGG" id="gom:D7316_04733"/>
<dbReference type="OrthoDB" id="5174363at2"/>
<evidence type="ECO:0000313" key="7">
    <source>
        <dbReference type="Proteomes" id="UP000271469"/>
    </source>
</evidence>
<dbReference type="AlphaFoldDB" id="A0A3G8JVC8"/>
<dbReference type="InterPro" id="IPR029044">
    <property type="entry name" value="Nucleotide-diphossugar_trans"/>
</dbReference>
<dbReference type="PANTHER" id="PTHR43179:SF12">
    <property type="entry name" value="GALACTOFURANOSYLTRANSFERASE GLFT2"/>
    <property type="match status" value="1"/>
</dbReference>
<name>A0A3G8JVC8_9ACTN</name>
<proteinExistence type="inferred from homology"/>